<gene>
    <name evidence="1" type="ORF">ENQ34_00010</name>
</gene>
<dbReference type="EMBL" id="DSMU01000001">
    <property type="protein sequence ID" value="HEL65056.1"/>
    <property type="molecule type" value="Genomic_DNA"/>
</dbReference>
<evidence type="ECO:0000313" key="1">
    <source>
        <dbReference type="EMBL" id="HEL65056.1"/>
    </source>
</evidence>
<protein>
    <submittedName>
        <fullName evidence="1">Uncharacterized protein</fullName>
    </submittedName>
</protein>
<proteinExistence type="predicted"/>
<dbReference type="AlphaFoldDB" id="A0A7C2I202"/>
<reference evidence="1" key="1">
    <citation type="journal article" date="2020" name="mSystems">
        <title>Genome- and Community-Level Interaction Insights into Carbon Utilization and Element Cycling Functions of Hydrothermarchaeota in Hydrothermal Sediment.</title>
        <authorList>
            <person name="Zhou Z."/>
            <person name="Liu Y."/>
            <person name="Xu W."/>
            <person name="Pan J."/>
            <person name="Luo Z.H."/>
            <person name="Li M."/>
        </authorList>
    </citation>
    <scope>NUCLEOTIDE SEQUENCE [LARGE SCALE GENOMIC DNA]</scope>
    <source>
        <strain evidence="1">SpSt-300</strain>
    </source>
</reference>
<organism evidence="1">
    <name type="scientific">Ammonifex degensii</name>
    <dbReference type="NCBI Taxonomy" id="42838"/>
    <lineage>
        <taxon>Bacteria</taxon>
        <taxon>Bacillati</taxon>
        <taxon>Bacillota</taxon>
        <taxon>Clostridia</taxon>
        <taxon>Thermoanaerobacterales</taxon>
        <taxon>Thermoanaerobacteraceae</taxon>
        <taxon>Ammonifex</taxon>
    </lineage>
</organism>
<name>A0A7C2I202_9THEO</name>
<accession>A0A7C2I202</accession>
<sequence>MEYRTVGGDGYARGEAIAEGAAYIAAKLLGFDTSGMSCEYIAGYVRQVEKMLEWAEAVQAVARALVEMAEDAAGKQAA</sequence>
<comment type="caution">
    <text evidence="1">The sequence shown here is derived from an EMBL/GenBank/DDBJ whole genome shotgun (WGS) entry which is preliminary data.</text>
</comment>